<dbReference type="AlphaFoldDB" id="A0A8R2BB46"/>
<comment type="similarity">
    <text evidence="3">Belongs to the trans-sulfuration enzymes family.</text>
</comment>
<protein>
    <recommendedName>
        <fullName evidence="5">Cystathionine gamma-lyase</fullName>
    </recommendedName>
</protein>
<dbReference type="GO" id="GO:0016846">
    <property type="term" value="F:carbon-sulfur lyase activity"/>
    <property type="evidence" value="ECO:0007669"/>
    <property type="project" value="TreeGrafter"/>
</dbReference>
<dbReference type="GO" id="GO:0005737">
    <property type="term" value="C:cytoplasm"/>
    <property type="evidence" value="ECO:0007669"/>
    <property type="project" value="TreeGrafter"/>
</dbReference>
<dbReference type="Gene3D" id="3.40.640.10">
    <property type="entry name" value="Type I PLP-dependent aspartate aminotransferase-like (Major domain)"/>
    <property type="match status" value="1"/>
</dbReference>
<dbReference type="Pfam" id="PF01053">
    <property type="entry name" value="Cys_Met_Meta_PP"/>
    <property type="match status" value="1"/>
</dbReference>
<dbReference type="PANTHER" id="PTHR11808">
    <property type="entry name" value="TRANS-SULFURATION ENZYME FAMILY MEMBER"/>
    <property type="match status" value="1"/>
</dbReference>
<dbReference type="InterPro" id="IPR015424">
    <property type="entry name" value="PyrdxlP-dep_Trfase"/>
</dbReference>
<dbReference type="InterPro" id="IPR015421">
    <property type="entry name" value="PyrdxlP-dep_Trfase_major"/>
</dbReference>
<sequence length="230" mass="24918">MSELDLNKLATLARDAGAVTIIDNSWASPIFQQPLQCGIDIVVHSASKYISGHSDVVAGLVIASQQHISNIARHISPFLGGKLSAHEASLLIRGLRTLPLRMKQHHQSGMELAQKLSAHPQVTAVCHPGLAPKSWSSLRGYSGLFAFEVTEQIDIPAFCNALHYFHMGVSWGGFESLVMPAISVINQASEFNSAVDFGVSPRLIRISIGLEETEDLWNDLQQALATATRA</sequence>
<evidence type="ECO:0000256" key="3">
    <source>
        <dbReference type="RuleBase" id="RU362118"/>
    </source>
</evidence>
<dbReference type="InterPro" id="IPR000277">
    <property type="entry name" value="Cys/Met-Metab_PyrdxlP-dep_enz"/>
</dbReference>
<dbReference type="InterPro" id="IPR015422">
    <property type="entry name" value="PyrdxlP-dep_Trfase_small"/>
</dbReference>
<dbReference type="OrthoDB" id="3512640at2759"/>
<keyword evidence="2 3" id="KW-0663">Pyridoxal phosphate</keyword>
<dbReference type="EnsemblMetazoa" id="XM_008191060.1">
    <property type="protein sequence ID" value="XP_008189282.1"/>
    <property type="gene ID" value="LOC103311445"/>
</dbReference>
<proteinExistence type="inferred from homology"/>
<name>A0A8R2BB46_ACYPI</name>
<dbReference type="GO" id="GO:0030170">
    <property type="term" value="F:pyridoxal phosphate binding"/>
    <property type="evidence" value="ECO:0007669"/>
    <property type="project" value="InterPro"/>
</dbReference>
<dbReference type="Gene3D" id="3.90.1150.10">
    <property type="entry name" value="Aspartate Aminotransferase, domain 1"/>
    <property type="match status" value="1"/>
</dbReference>
<reference evidence="4" key="1">
    <citation type="submission" date="2022-06" db="UniProtKB">
        <authorList>
            <consortium name="EnsemblMetazoa"/>
        </authorList>
    </citation>
    <scope>IDENTIFICATION</scope>
</reference>
<evidence type="ECO:0000256" key="2">
    <source>
        <dbReference type="ARBA" id="ARBA00022898"/>
    </source>
</evidence>
<dbReference type="PANTHER" id="PTHR11808:SF80">
    <property type="entry name" value="CYSTATHIONINE GAMMA-LYASE"/>
    <property type="match status" value="1"/>
</dbReference>
<dbReference type="SUPFAM" id="SSF53383">
    <property type="entry name" value="PLP-dependent transferases"/>
    <property type="match status" value="1"/>
</dbReference>
<comment type="cofactor">
    <cofactor evidence="1 3">
        <name>pyridoxal 5'-phosphate</name>
        <dbReference type="ChEBI" id="CHEBI:597326"/>
    </cofactor>
</comment>
<evidence type="ECO:0000313" key="4">
    <source>
        <dbReference type="EnsemblMetazoa" id="XP_008189282.1"/>
    </source>
</evidence>
<accession>A0A8R2BB46</accession>
<evidence type="ECO:0000256" key="1">
    <source>
        <dbReference type="ARBA" id="ARBA00001933"/>
    </source>
</evidence>
<organism evidence="4">
    <name type="scientific">Acyrthosiphon pisum</name>
    <name type="common">Pea aphid</name>
    <dbReference type="NCBI Taxonomy" id="7029"/>
    <lineage>
        <taxon>Eukaryota</taxon>
        <taxon>Metazoa</taxon>
        <taxon>Ecdysozoa</taxon>
        <taxon>Arthropoda</taxon>
        <taxon>Hexapoda</taxon>
        <taxon>Insecta</taxon>
        <taxon>Pterygota</taxon>
        <taxon>Neoptera</taxon>
        <taxon>Paraneoptera</taxon>
        <taxon>Hemiptera</taxon>
        <taxon>Sternorrhyncha</taxon>
        <taxon>Aphidomorpha</taxon>
        <taxon>Aphidoidea</taxon>
        <taxon>Aphididae</taxon>
        <taxon>Macrosiphini</taxon>
        <taxon>Acyrthosiphon</taxon>
    </lineage>
</organism>
<dbReference type="GO" id="GO:0019346">
    <property type="term" value="P:transsulfuration"/>
    <property type="evidence" value="ECO:0007669"/>
    <property type="project" value="InterPro"/>
</dbReference>
<evidence type="ECO:0008006" key="5">
    <source>
        <dbReference type="Google" id="ProtNLM"/>
    </source>
</evidence>